<keyword evidence="1" id="KW-0808">Transferase</keyword>
<organism evidence="4 5">
    <name type="scientific">Saxibacter everestensis</name>
    <dbReference type="NCBI Taxonomy" id="2909229"/>
    <lineage>
        <taxon>Bacteria</taxon>
        <taxon>Bacillati</taxon>
        <taxon>Actinomycetota</taxon>
        <taxon>Actinomycetes</taxon>
        <taxon>Micrococcales</taxon>
        <taxon>Brevibacteriaceae</taxon>
        <taxon>Saxibacter</taxon>
    </lineage>
</organism>
<dbReference type="SMART" id="SM00563">
    <property type="entry name" value="PlsC"/>
    <property type="match status" value="1"/>
</dbReference>
<sequence length="190" mass="20654">MTPPFIAVANHSSHLDAPLVMGALPRRFARYLATGAAADYFFHKWWLKLFTTLFFNAFPVERSETSSRRGVASGLLKVRVPILLFPEGSRASGRQVTEFQPGAAALSINLRIPCVPVALVDADLAMPRGSRWPVRGRQPVTVVFGAPMHPRAGESAAAFAGRLKDTVRALFDSASQSHQQDDAWPDGLSA</sequence>
<dbReference type="GO" id="GO:0016746">
    <property type="term" value="F:acyltransferase activity"/>
    <property type="evidence" value="ECO:0007669"/>
    <property type="project" value="UniProtKB-KW"/>
</dbReference>
<dbReference type="SUPFAM" id="SSF69593">
    <property type="entry name" value="Glycerol-3-phosphate (1)-acyltransferase"/>
    <property type="match status" value="1"/>
</dbReference>
<dbReference type="PANTHER" id="PTHR10434">
    <property type="entry name" value="1-ACYL-SN-GLYCEROL-3-PHOSPHATE ACYLTRANSFERASE"/>
    <property type="match status" value="1"/>
</dbReference>
<dbReference type="CDD" id="cd07989">
    <property type="entry name" value="LPLAT_AGPAT-like"/>
    <property type="match status" value="1"/>
</dbReference>
<evidence type="ECO:0000313" key="5">
    <source>
        <dbReference type="Proteomes" id="UP001209083"/>
    </source>
</evidence>
<gene>
    <name evidence="4" type="ORF">LWF01_07255</name>
</gene>
<dbReference type="Pfam" id="PF01553">
    <property type="entry name" value="Acyltransferase"/>
    <property type="match status" value="1"/>
</dbReference>
<dbReference type="InterPro" id="IPR002123">
    <property type="entry name" value="Plipid/glycerol_acylTrfase"/>
</dbReference>
<accession>A0ABY8QWY6</accession>
<keyword evidence="2 4" id="KW-0012">Acyltransferase</keyword>
<dbReference type="Proteomes" id="UP001209083">
    <property type="component" value="Chromosome"/>
</dbReference>
<evidence type="ECO:0000256" key="1">
    <source>
        <dbReference type="ARBA" id="ARBA00022679"/>
    </source>
</evidence>
<reference evidence="4 5" key="1">
    <citation type="submission" date="2023-05" db="EMBL/GenBank/DDBJ databases">
        <title>Lithophilousrod everest ZFBP1038 complete genpme.</title>
        <authorList>
            <person name="Tian M."/>
        </authorList>
    </citation>
    <scope>NUCLEOTIDE SEQUENCE [LARGE SCALE GENOMIC DNA]</scope>
    <source>
        <strain evidence="4 5">ZFBP1038</strain>
    </source>
</reference>
<evidence type="ECO:0000313" key="4">
    <source>
        <dbReference type="EMBL" id="WGW13545.1"/>
    </source>
</evidence>
<dbReference type="PANTHER" id="PTHR10434:SF11">
    <property type="entry name" value="1-ACYL-SN-GLYCEROL-3-PHOSPHATE ACYLTRANSFERASE"/>
    <property type="match status" value="1"/>
</dbReference>
<feature type="domain" description="Phospholipid/glycerol acyltransferase" evidence="3">
    <location>
        <begin position="5"/>
        <end position="122"/>
    </location>
</feature>
<evidence type="ECO:0000256" key="2">
    <source>
        <dbReference type="ARBA" id="ARBA00023315"/>
    </source>
</evidence>
<protein>
    <submittedName>
        <fullName evidence="4">Lysophospholipid acyltransferase family protein</fullName>
    </submittedName>
</protein>
<name>A0ABY8QWY6_9MICO</name>
<keyword evidence="5" id="KW-1185">Reference proteome</keyword>
<dbReference type="RefSeq" id="WP_349640368.1">
    <property type="nucleotide sequence ID" value="NZ_CP090958.1"/>
</dbReference>
<proteinExistence type="predicted"/>
<dbReference type="EMBL" id="CP090958">
    <property type="protein sequence ID" value="WGW13545.1"/>
    <property type="molecule type" value="Genomic_DNA"/>
</dbReference>
<evidence type="ECO:0000259" key="3">
    <source>
        <dbReference type="SMART" id="SM00563"/>
    </source>
</evidence>